<dbReference type="Gene3D" id="3.80.10.10">
    <property type="entry name" value="Ribonuclease Inhibitor"/>
    <property type="match status" value="3"/>
</dbReference>
<feature type="compositionally biased region" description="Low complexity" evidence="2">
    <location>
        <begin position="111"/>
        <end position="131"/>
    </location>
</feature>
<dbReference type="SMART" id="SM00368">
    <property type="entry name" value="LRR_RI"/>
    <property type="match status" value="5"/>
</dbReference>
<name>A0A078AT46_STYLE</name>
<organism evidence="3 4">
    <name type="scientific">Stylonychia lemnae</name>
    <name type="common">Ciliate</name>
    <dbReference type="NCBI Taxonomy" id="5949"/>
    <lineage>
        <taxon>Eukaryota</taxon>
        <taxon>Sar</taxon>
        <taxon>Alveolata</taxon>
        <taxon>Ciliophora</taxon>
        <taxon>Intramacronucleata</taxon>
        <taxon>Spirotrichea</taxon>
        <taxon>Stichotrichia</taxon>
        <taxon>Sporadotrichida</taxon>
        <taxon>Oxytrichidae</taxon>
        <taxon>Stylonychinae</taxon>
        <taxon>Stylonychia</taxon>
    </lineage>
</organism>
<feature type="region of interest" description="Disordered" evidence="2">
    <location>
        <begin position="111"/>
        <end position="132"/>
    </location>
</feature>
<dbReference type="InterPro" id="IPR052394">
    <property type="entry name" value="LRR-containing"/>
</dbReference>
<feature type="compositionally biased region" description="Basic and acidic residues" evidence="2">
    <location>
        <begin position="1218"/>
        <end position="1232"/>
    </location>
</feature>
<feature type="compositionally biased region" description="Polar residues" evidence="2">
    <location>
        <begin position="68"/>
        <end position="77"/>
    </location>
</feature>
<evidence type="ECO:0000313" key="3">
    <source>
        <dbReference type="EMBL" id="CDW85186.1"/>
    </source>
</evidence>
<sequence>MFTEFSLSLKNIKKLVGQEDKMGNQSQITNGGLHVSDYTDKEKSRNYIQNANVQSSLDINKNSKQQIALSSQTSSKMTTNQSTQNLQNNNQQRTEYYDGAANNIFTNQYQNNEKNSNSIGNNNSSVITNNSPTKMDSLHTVLVKQQQWSASKEKQVKELAQDQIRRGLIIPNTIQSGQYDVQQYKSRGNSLTHRSAGHSASVKKTIIDSNQKSELRQKINDMAGGNYLAETERYSETKRNLMKSFSQKSIENFKFPGQKIEKQDSTQKILLEMHKEDKQRQYEQAYKSSKNAMQDTKFSTGDSKTKVAFRIRSGNRTGSHRRALQAHSKLEEEKAASQVAKHLRKTPAPDVAQNQIKRIQSAYNQRQLCQQPLFLSQDGTNLKTTDSDTDDPKYEIQRIAQLGKQQSESHSQQFQSFNLQQTTNKLFTIAGMQNSQRSQQFNIRSINQTGKIGIQHAKSGSVLSTLPIKPFQRKSSIKQPERVQTPAAAYTNTARIEFPPGTGPNQILVEGVKQKLLACLYEAKCKDLQLKAYKEQEKRFFEFCQKTISNRKIIMRECGLGEASATVLSQIITGDYFSHLDLGKNNLGNAGLVALLKGIKQNCSLIHLDLGSNDITFEGAAKLFKSLETHLTLSSLTLANHDRLHRNRMGFKACEALNELLKKNKILSMINISDNAISNEGLKIISNGAFTLESNLVGINMSNNDLQGSQAIQCFSEIISLSKSLLELNLSDNLIGDQGIDEFTKLFTQNASRLMRLHLGNINASAQSVGRMFFALKSNNFMTHLSLDSNDMSHQCFDQISLLLWNNRKLQSLEFKSCNISNYGCEAIIEGMSKNTTLKYLDLTSNKFNSNAMRKWLDILGRTGLLHLDLSNNNIDDDGVQYIVKGLGVHQENKKCPTMTFLGLKNVNMKDAGGSALSQMMSSNTQIVKLITDSNTVSHKYIEEIQAACLRNKQIQKQNTVPKFKDELGHLIQITQEQTKKNQIDSTLELPMKLQEKRMNCIRKIKTLHVEKGERVKEIFEGEDIIQDLQDQEEEMYREFRLIKEQNERVLGNLDERITKFQKKELNKELWIQEQLDNIDKRMDYVKLKNRRVQVQIDHEQAKINKEQDKYKDYVFELQQQLEEAEKEARMAQVLHKTYVDQLEREKNKMIEEARKNNSHLSEDNKDILLHHHNTYDNQSLEEIKELIIRNNEGKICKRKGSKSTNRKKKSSKALKTLGDKSKKKVKDDNDAYRGPQNDAFSSANSTKRNKKPPIK</sequence>
<dbReference type="InterPro" id="IPR001611">
    <property type="entry name" value="Leu-rich_rpt"/>
</dbReference>
<proteinExistence type="predicted"/>
<dbReference type="AlphaFoldDB" id="A0A078AT46"/>
<dbReference type="InParanoid" id="A0A078AT46"/>
<accession>A0A078AT46</accession>
<keyword evidence="1" id="KW-0175">Coiled coil</keyword>
<keyword evidence="4" id="KW-1185">Reference proteome</keyword>
<evidence type="ECO:0000256" key="2">
    <source>
        <dbReference type="SAM" id="MobiDB-lite"/>
    </source>
</evidence>
<feature type="coiled-coil region" evidence="1">
    <location>
        <begin position="1090"/>
        <end position="1160"/>
    </location>
</feature>
<feature type="compositionally biased region" description="Low complexity" evidence="2">
    <location>
        <begin position="78"/>
        <end position="89"/>
    </location>
</feature>
<reference evidence="3 4" key="1">
    <citation type="submission" date="2014-06" db="EMBL/GenBank/DDBJ databases">
        <authorList>
            <person name="Swart Estienne"/>
        </authorList>
    </citation>
    <scope>NUCLEOTIDE SEQUENCE [LARGE SCALE GENOMIC DNA]</scope>
    <source>
        <strain evidence="3 4">130c</strain>
    </source>
</reference>
<dbReference type="EMBL" id="CCKQ01013518">
    <property type="protein sequence ID" value="CDW85186.1"/>
    <property type="molecule type" value="Genomic_DNA"/>
</dbReference>
<protein>
    <recommendedName>
        <fullName evidence="5">Leucine Rich Repeat family protein</fullName>
    </recommendedName>
</protein>
<feature type="compositionally biased region" description="Basic residues" evidence="2">
    <location>
        <begin position="1198"/>
        <end position="1213"/>
    </location>
</feature>
<feature type="region of interest" description="Disordered" evidence="2">
    <location>
        <begin position="68"/>
        <end position="89"/>
    </location>
</feature>
<evidence type="ECO:0008006" key="5">
    <source>
        <dbReference type="Google" id="ProtNLM"/>
    </source>
</evidence>
<evidence type="ECO:0000313" key="4">
    <source>
        <dbReference type="Proteomes" id="UP000039865"/>
    </source>
</evidence>
<dbReference type="OrthoDB" id="1055097at2759"/>
<dbReference type="PANTHER" id="PTHR24114">
    <property type="entry name" value="LEUCINE RICH REPEAT FAMILY PROTEIN"/>
    <property type="match status" value="1"/>
</dbReference>
<dbReference type="SUPFAM" id="SSF52047">
    <property type="entry name" value="RNI-like"/>
    <property type="match status" value="2"/>
</dbReference>
<dbReference type="Proteomes" id="UP000039865">
    <property type="component" value="Unassembled WGS sequence"/>
</dbReference>
<gene>
    <name evidence="3" type="primary">Contig6845.g7318</name>
    <name evidence="3" type="ORF">STYLEM_14259</name>
</gene>
<dbReference type="PANTHER" id="PTHR24114:SF2">
    <property type="entry name" value="F-BOX DOMAIN-CONTAINING PROTEIN-RELATED"/>
    <property type="match status" value="1"/>
</dbReference>
<dbReference type="Pfam" id="PF13516">
    <property type="entry name" value="LRR_6"/>
    <property type="match status" value="6"/>
</dbReference>
<dbReference type="InterPro" id="IPR032675">
    <property type="entry name" value="LRR_dom_sf"/>
</dbReference>
<evidence type="ECO:0000256" key="1">
    <source>
        <dbReference type="SAM" id="Coils"/>
    </source>
</evidence>
<feature type="region of interest" description="Disordered" evidence="2">
    <location>
        <begin position="1198"/>
        <end position="1256"/>
    </location>
</feature>